<dbReference type="EMBL" id="BNJQ01000003">
    <property type="protein sequence ID" value="GHP02381.1"/>
    <property type="molecule type" value="Genomic_DNA"/>
</dbReference>
<evidence type="ECO:0000313" key="3">
    <source>
        <dbReference type="Proteomes" id="UP000660262"/>
    </source>
</evidence>
<dbReference type="Proteomes" id="UP000660262">
    <property type="component" value="Unassembled WGS sequence"/>
</dbReference>
<reference evidence="2" key="1">
    <citation type="submission" date="2020-10" db="EMBL/GenBank/DDBJ databases">
        <title>Unveiling of a novel bifunctional photoreceptor, Dualchrome1, isolated from a cosmopolitan green alga.</title>
        <authorList>
            <person name="Suzuki S."/>
            <person name="Kawachi M."/>
        </authorList>
    </citation>
    <scope>NUCLEOTIDE SEQUENCE</scope>
    <source>
        <strain evidence="2">NIES 2893</strain>
    </source>
</reference>
<evidence type="ECO:0000313" key="2">
    <source>
        <dbReference type="EMBL" id="GHP02381.1"/>
    </source>
</evidence>
<feature type="region of interest" description="Disordered" evidence="1">
    <location>
        <begin position="97"/>
        <end position="130"/>
    </location>
</feature>
<keyword evidence="3" id="KW-1185">Reference proteome</keyword>
<accession>A0A830H9V4</accession>
<dbReference type="AlphaFoldDB" id="A0A830H9V4"/>
<evidence type="ECO:0000256" key="1">
    <source>
        <dbReference type="SAM" id="MobiDB-lite"/>
    </source>
</evidence>
<proteinExistence type="predicted"/>
<gene>
    <name evidence="2" type="ORF">PPROV_000113800</name>
</gene>
<protein>
    <submittedName>
        <fullName evidence="2">Uncharacterized protein</fullName>
    </submittedName>
</protein>
<name>A0A830H9V4_9CHLO</name>
<sequence length="321" mass="34361">MHLRVPDLRMCACVGVVRAGDSSRTILLGGVRVPWHRQIRCNARDAHRLLHAAAAQMIARFGGRVSDKQGDSDNLLDNGKVRKLMSFKQDFTLLPQVESADKPGTSENSAEEESDVIGADAGADAVKTEEEKTEKYLEQGNASILSGDAEKSRHRSVRLGGEAKSVRRRLDVAAAAIADEEEKEGEAVAIMAADLEDANTSDNADPQALASVFDAAAHMCERGLRAGAPADMAHYVSAVLTMCAAAAEAASASAATDLTRLGHAIGFLMKGYQDGKVFPEQVLRGLQAVLLEARDACVRLVDDSKMNEEEVSKLAEANIYE</sequence>
<organism evidence="2 3">
    <name type="scientific">Pycnococcus provasolii</name>
    <dbReference type="NCBI Taxonomy" id="41880"/>
    <lineage>
        <taxon>Eukaryota</taxon>
        <taxon>Viridiplantae</taxon>
        <taxon>Chlorophyta</taxon>
        <taxon>Pseudoscourfieldiophyceae</taxon>
        <taxon>Pseudoscourfieldiales</taxon>
        <taxon>Pycnococcaceae</taxon>
        <taxon>Pycnococcus</taxon>
    </lineage>
</organism>
<comment type="caution">
    <text evidence="2">The sequence shown here is derived from an EMBL/GenBank/DDBJ whole genome shotgun (WGS) entry which is preliminary data.</text>
</comment>